<accession>A0A1I7XAZ9</accession>
<dbReference type="AlphaFoldDB" id="A0A1I7XAZ9"/>
<evidence type="ECO:0000256" key="1">
    <source>
        <dbReference type="SAM" id="Phobius"/>
    </source>
</evidence>
<feature type="transmembrane region" description="Helical" evidence="1">
    <location>
        <begin position="48"/>
        <end position="68"/>
    </location>
</feature>
<keyword evidence="1" id="KW-1133">Transmembrane helix</keyword>
<keyword evidence="1" id="KW-0812">Transmembrane</keyword>
<evidence type="ECO:0000313" key="2">
    <source>
        <dbReference type="Proteomes" id="UP000095283"/>
    </source>
</evidence>
<proteinExistence type="predicted"/>
<feature type="transmembrane region" description="Helical" evidence="1">
    <location>
        <begin position="80"/>
        <end position="101"/>
    </location>
</feature>
<dbReference type="PANTHER" id="PTHR46964">
    <property type="entry name" value="SERPENTINE RECEPTOR, CLASS I-RELATED"/>
    <property type="match status" value="1"/>
</dbReference>
<reference evidence="3" key="1">
    <citation type="submission" date="2016-11" db="UniProtKB">
        <authorList>
            <consortium name="WormBaseParasite"/>
        </authorList>
    </citation>
    <scope>IDENTIFICATION</scope>
</reference>
<sequence length="164" mass="19373">MNRKKLIFFLTLLGLISHMQYIFRKQCEHLTVRTQELQKKFLKAQIIQVMVPVTLVFIPVIIVYIRLLDGRLGLQILNDILMMMMSSYGSVATFFLIFFNVPYRQFLSEKLKEFARRPRSDTCSSPLKMSTTPQRRTPRWFTTLTAASRTFPFITFTNLFSHYT</sequence>
<dbReference type="Proteomes" id="UP000095283">
    <property type="component" value="Unplaced"/>
</dbReference>
<protein>
    <submittedName>
        <fullName evidence="3">G_PROTEIN_RECEP_F1_2 domain-containing protein</fullName>
    </submittedName>
</protein>
<organism evidence="2 3">
    <name type="scientific">Heterorhabditis bacteriophora</name>
    <name type="common">Entomopathogenic nematode worm</name>
    <dbReference type="NCBI Taxonomy" id="37862"/>
    <lineage>
        <taxon>Eukaryota</taxon>
        <taxon>Metazoa</taxon>
        <taxon>Ecdysozoa</taxon>
        <taxon>Nematoda</taxon>
        <taxon>Chromadorea</taxon>
        <taxon>Rhabditida</taxon>
        <taxon>Rhabditina</taxon>
        <taxon>Rhabditomorpha</taxon>
        <taxon>Strongyloidea</taxon>
        <taxon>Heterorhabditidae</taxon>
        <taxon>Heterorhabditis</taxon>
    </lineage>
</organism>
<evidence type="ECO:0000313" key="3">
    <source>
        <dbReference type="WBParaSite" id="Hba_14534"/>
    </source>
</evidence>
<keyword evidence="2" id="KW-1185">Reference proteome</keyword>
<dbReference type="PANTHER" id="PTHR46964:SF4">
    <property type="entry name" value="SERPENTINE RECEPTOR, CLASS I"/>
    <property type="match status" value="1"/>
</dbReference>
<dbReference type="WBParaSite" id="Hba_14534">
    <property type="protein sequence ID" value="Hba_14534"/>
    <property type="gene ID" value="Hba_14534"/>
</dbReference>
<dbReference type="Pfam" id="PF10318">
    <property type="entry name" value="7TM_GPCR_Srh"/>
    <property type="match status" value="1"/>
</dbReference>
<name>A0A1I7XAZ9_HETBA</name>
<keyword evidence="1" id="KW-0472">Membrane</keyword>
<dbReference type="InterPro" id="IPR019422">
    <property type="entry name" value="7TM_GPCR_serpentine_rcpt_Srh"/>
</dbReference>